<dbReference type="SUPFAM" id="SSF46894">
    <property type="entry name" value="C-terminal effector domain of the bipartite response regulators"/>
    <property type="match status" value="1"/>
</dbReference>
<dbReference type="EMBL" id="JBCGDC010000043">
    <property type="protein sequence ID" value="MFB6394720.1"/>
    <property type="molecule type" value="Genomic_DNA"/>
</dbReference>
<dbReference type="PANTHER" id="PTHR44688:SF16">
    <property type="entry name" value="DNA-BINDING TRANSCRIPTIONAL ACTIVATOR DEVR_DOSR"/>
    <property type="match status" value="1"/>
</dbReference>
<name>A0ABV5CRT4_9ACTN</name>
<dbReference type="Pfam" id="PF00196">
    <property type="entry name" value="GerE"/>
    <property type="match status" value="1"/>
</dbReference>
<protein>
    <submittedName>
        <fullName evidence="5">Helix-turn-helix transcriptional regulator</fullName>
    </submittedName>
</protein>
<keyword evidence="2" id="KW-0238">DNA-binding</keyword>
<dbReference type="Gene3D" id="1.10.10.10">
    <property type="entry name" value="Winged helix-like DNA-binding domain superfamily/Winged helix DNA-binding domain"/>
    <property type="match status" value="1"/>
</dbReference>
<dbReference type="RefSeq" id="WP_375734780.1">
    <property type="nucleotide sequence ID" value="NZ_JBCGDC010000043.1"/>
</dbReference>
<comment type="caution">
    <text evidence="5">The sequence shown here is derived from an EMBL/GenBank/DDBJ whole genome shotgun (WGS) entry which is preliminary data.</text>
</comment>
<sequence length="523" mass="53810">WRLAAGDRVTDAEVLGAAEEALAGCDAALAATLARHVDGPAGAELLGRALVAQDRAVEAEEQLGRHPLPNRPGQVVVRALNLLWNRRRPADAAKLVRGCTGDGAPALRVARLAMAAFGGAPMPGPAEMADLVVVDPVVASVVDPRRAFLLIHAGRPAYVADAFPADRVGAPRPWSSMRGAAVACRVQALQLTGRLDEAADAAGAGYRAAVAGAVPAEAALLAAELGACEMWAGRPGRALPHLREARALLDEDAPVAVQIRVLAGYATGLAATGHPDRAATVLAEVGRRVPTSSATDGVLRLAAVQVDAWSGRRAAAEEAARLGTAYRLAGRPTEAAQAYYLAARLRPSPLVAAALAEVVAGCDSDLFQVFARHADAAATGDLDGLRAVAAELDGRGYRGLALEAVSTAAALATAAGHGRVAAGLRAEVGRLHRHCDGNRPPWTLVAGPSAALTGRERQTCELAAAGLPDDVIAGRLGLSRRTVANHLHRAYGKLGVRGRRDLPAALGLPSPGLRVDPLWETAG</sequence>
<dbReference type="Proteomes" id="UP001582793">
    <property type="component" value="Unassembled WGS sequence"/>
</dbReference>
<dbReference type="InterPro" id="IPR011990">
    <property type="entry name" value="TPR-like_helical_dom_sf"/>
</dbReference>
<organism evidence="5 6">
    <name type="scientific">Polymorphospora lycopeni</name>
    <dbReference type="NCBI Taxonomy" id="3140240"/>
    <lineage>
        <taxon>Bacteria</taxon>
        <taxon>Bacillati</taxon>
        <taxon>Actinomycetota</taxon>
        <taxon>Actinomycetes</taxon>
        <taxon>Micromonosporales</taxon>
        <taxon>Micromonosporaceae</taxon>
        <taxon>Polymorphospora</taxon>
    </lineage>
</organism>
<dbReference type="PRINTS" id="PR00038">
    <property type="entry name" value="HTHLUXR"/>
</dbReference>
<keyword evidence="6" id="KW-1185">Reference proteome</keyword>
<keyword evidence="1" id="KW-0805">Transcription regulation</keyword>
<evidence type="ECO:0000313" key="6">
    <source>
        <dbReference type="Proteomes" id="UP001582793"/>
    </source>
</evidence>
<dbReference type="SUPFAM" id="SSF48452">
    <property type="entry name" value="TPR-like"/>
    <property type="match status" value="1"/>
</dbReference>
<gene>
    <name evidence="5" type="ORF">AAFH96_16630</name>
</gene>
<evidence type="ECO:0000313" key="5">
    <source>
        <dbReference type="EMBL" id="MFB6394720.1"/>
    </source>
</evidence>
<dbReference type="PROSITE" id="PS50043">
    <property type="entry name" value="HTH_LUXR_2"/>
    <property type="match status" value="1"/>
</dbReference>
<dbReference type="PANTHER" id="PTHR44688">
    <property type="entry name" value="DNA-BINDING TRANSCRIPTIONAL ACTIVATOR DEVR_DOSR"/>
    <property type="match status" value="1"/>
</dbReference>
<evidence type="ECO:0000256" key="2">
    <source>
        <dbReference type="ARBA" id="ARBA00023125"/>
    </source>
</evidence>
<dbReference type="SMART" id="SM00421">
    <property type="entry name" value="HTH_LUXR"/>
    <property type="match status" value="1"/>
</dbReference>
<feature type="non-terminal residue" evidence="5">
    <location>
        <position position="1"/>
    </location>
</feature>
<accession>A0ABV5CRT4</accession>
<proteinExistence type="predicted"/>
<evidence type="ECO:0000259" key="4">
    <source>
        <dbReference type="PROSITE" id="PS50043"/>
    </source>
</evidence>
<dbReference type="InterPro" id="IPR000792">
    <property type="entry name" value="Tscrpt_reg_LuxR_C"/>
</dbReference>
<keyword evidence="3" id="KW-0804">Transcription</keyword>
<dbReference type="CDD" id="cd06170">
    <property type="entry name" value="LuxR_C_like"/>
    <property type="match status" value="1"/>
</dbReference>
<dbReference type="InterPro" id="IPR016032">
    <property type="entry name" value="Sig_transdc_resp-reg_C-effctor"/>
</dbReference>
<reference evidence="5 6" key="1">
    <citation type="submission" date="2024-04" db="EMBL/GenBank/DDBJ databases">
        <title>Polymorphospora sp. isolated from Baiyangdian Lake in Xiong'an New Area.</title>
        <authorList>
            <person name="Zhang X."/>
            <person name="Liu J."/>
        </authorList>
    </citation>
    <scope>NUCLEOTIDE SEQUENCE [LARGE SCALE GENOMIC DNA]</scope>
    <source>
        <strain evidence="5 6">2-325</strain>
    </source>
</reference>
<feature type="domain" description="HTH luxR-type" evidence="4">
    <location>
        <begin position="445"/>
        <end position="510"/>
    </location>
</feature>
<dbReference type="InterPro" id="IPR036388">
    <property type="entry name" value="WH-like_DNA-bd_sf"/>
</dbReference>
<evidence type="ECO:0000256" key="1">
    <source>
        <dbReference type="ARBA" id="ARBA00023015"/>
    </source>
</evidence>
<evidence type="ECO:0000256" key="3">
    <source>
        <dbReference type="ARBA" id="ARBA00023163"/>
    </source>
</evidence>
<dbReference type="Gene3D" id="1.25.40.10">
    <property type="entry name" value="Tetratricopeptide repeat domain"/>
    <property type="match status" value="1"/>
</dbReference>